<comment type="subcellular location">
    <subcellularLocation>
        <location evidence="1">Nucleus</location>
    </subcellularLocation>
</comment>
<organism evidence="4 5">
    <name type="scientific">Aduncisulcus paluster</name>
    <dbReference type="NCBI Taxonomy" id="2918883"/>
    <lineage>
        <taxon>Eukaryota</taxon>
        <taxon>Metamonada</taxon>
        <taxon>Carpediemonas-like organisms</taxon>
        <taxon>Aduncisulcus</taxon>
    </lineage>
</organism>
<evidence type="ECO:0000313" key="4">
    <source>
        <dbReference type="EMBL" id="GKT33359.1"/>
    </source>
</evidence>
<feature type="compositionally biased region" description="Basic and acidic residues" evidence="2">
    <location>
        <begin position="907"/>
        <end position="923"/>
    </location>
</feature>
<evidence type="ECO:0000259" key="3">
    <source>
        <dbReference type="Pfam" id="PF01728"/>
    </source>
</evidence>
<reference evidence="4" key="1">
    <citation type="submission" date="2022-03" db="EMBL/GenBank/DDBJ databases">
        <title>Draft genome sequence of Aduncisulcus paluster, a free-living microaerophilic Fornicata.</title>
        <authorList>
            <person name="Yuyama I."/>
            <person name="Kume K."/>
            <person name="Tamura T."/>
            <person name="Inagaki Y."/>
            <person name="Hashimoto T."/>
        </authorList>
    </citation>
    <scope>NUCLEOTIDE SEQUENCE</scope>
    <source>
        <strain evidence="4">NY0171</strain>
    </source>
</reference>
<feature type="domain" description="Ribosomal RNA methyltransferase FtsJ" evidence="3">
    <location>
        <begin position="300"/>
        <end position="453"/>
    </location>
</feature>
<feature type="region of interest" description="Disordered" evidence="2">
    <location>
        <begin position="254"/>
        <end position="283"/>
    </location>
</feature>
<dbReference type="InterPro" id="IPR050851">
    <property type="entry name" value="mRNA_Cap_2O-Ribose_MeTrfase"/>
</dbReference>
<feature type="region of interest" description="Disordered" evidence="2">
    <location>
        <begin position="650"/>
        <end position="677"/>
    </location>
</feature>
<proteinExistence type="predicted"/>
<comment type="caution">
    <text evidence="4">The sequence shown here is derived from an EMBL/GenBank/DDBJ whole genome shotgun (WGS) entry which is preliminary data.</text>
</comment>
<evidence type="ECO:0000256" key="1">
    <source>
        <dbReference type="RuleBase" id="RU368012"/>
    </source>
</evidence>
<sequence length="948" mass="107870">MKWPIKQSIDWLHNIVGRSSNDTRFIDHSGQKKPKTDKLLSFDKMKMTKEEISLNLYLKSCCEDGFSSRFYPKAIHEVKESFDFLTETQFSDARKRSSPFESLSFNPFSGRGAFKAAEIDSHLSIIDSLTNLSISHPPAETEIMRTLNRSEQYRALHGSTEQTGTDYRKAADYIVPVASFGALSWMEYWVFMLQRVSVDYNMTTCMELKEEWAAEMRALEIQQQEANPSMVPSGGQSVDTKHYSFPHHMRGGRYGRPGSKFPPIPRGKFSRGRERGPRGGADMHTKIRRPIGLYCPRLLDITHMQFDPRPRQSHSMWSKLSPMAIVEEFHGVSGTGDIAQIMDCQSFINHVFQKTQRNGVRLMVCDGAEHVGQDNVYAIQGLVSRRMFIAQACIILALTCVGGDAILRVFEPYTTFSNDILFILSIFFDHFSMTHLVSSRGSSSERYVILKGKRDKKPVKAVNYLIKYLGYDDVAFPTSFAVDGDQVFTVHTSLIDPKRYVILKGKRDKKPVKAVNYLIKYLGYDDVAFPTSFAVDGDQVFTVHTSLIDPSIWTTPQGSVFKEFMKKCNDRCSLRQLKYLLYIHECAQDTRIAHKDSSLVYSLKSHWGLIKASSMAEGSMLEWGEMEYVKRKEPLDSKKCLWRCVSEDQQHGSSSNVNKEKDGIDSRRRMPEKDRKEYKTDISGTLLEDTVKLEGGITIKTEEDQTNHDIRVGRLKPVKDERPDSSVLAGGAVPVRIEAKFEDYHQKQEEKESNLKTDGIIHPSSDIHGIDDVFACLRKIEQLTSSHQVQKDDAENKPVILSTVAGSSSASAVTSRSQTPVDIVYALEESSDTDEPIKRRGIGDSSLHYESTKMKRQAAVTGSSTGKKRRSAVVLVSDTALTSRQNQRKEEERERKRKEREKRKKEKMLQQEREEEEKISKDLELSDGFQELGGFLLDEFDSKMNKNR</sequence>
<keyword evidence="5" id="KW-1185">Reference proteome</keyword>
<dbReference type="Pfam" id="PF01728">
    <property type="entry name" value="FtsJ"/>
    <property type="match status" value="1"/>
</dbReference>
<keyword evidence="1" id="KW-0949">S-adenosyl-L-methionine</keyword>
<dbReference type="Gene3D" id="3.40.50.12760">
    <property type="match status" value="2"/>
</dbReference>
<keyword evidence="1" id="KW-0539">Nucleus</keyword>
<dbReference type="EC" id="2.1.1.57" evidence="1"/>
<dbReference type="PANTHER" id="PTHR16121">
    <property type="entry name" value="CAP-SPECIFIC MRNA (NUCLEOSIDE-2'-O-)-METHYLTRANSFERASE 1-RELATED"/>
    <property type="match status" value="1"/>
</dbReference>
<dbReference type="EMBL" id="BQXS01010225">
    <property type="protein sequence ID" value="GKT33359.1"/>
    <property type="molecule type" value="Genomic_DNA"/>
</dbReference>
<name>A0ABQ5KPV2_9EUKA</name>
<keyword evidence="1" id="KW-0489">Methyltransferase</keyword>
<keyword evidence="1" id="KW-0808">Transferase</keyword>
<dbReference type="InterPro" id="IPR002877">
    <property type="entry name" value="RNA_MeTrfase_FtsJ_dom"/>
</dbReference>
<keyword evidence="1" id="KW-0507">mRNA processing</keyword>
<feature type="compositionally biased region" description="Basic and acidic residues" evidence="2">
    <location>
        <begin position="271"/>
        <end position="283"/>
    </location>
</feature>
<accession>A0ABQ5KPV2</accession>
<keyword evidence="1" id="KW-0506">mRNA capping</keyword>
<dbReference type="PANTHER" id="PTHR16121:SF0">
    <property type="entry name" value="CAP-SPECIFIC MRNA (NUCLEOSIDE-2'-O-)-METHYLTRANSFERASE 1"/>
    <property type="match status" value="1"/>
</dbReference>
<feature type="compositionally biased region" description="Basic and acidic residues" evidence="2">
    <location>
        <begin position="658"/>
        <end position="677"/>
    </location>
</feature>
<comment type="catalytic activity">
    <reaction evidence="1">
        <text>a 5'-end (N(7)-methyl 5'-triphosphoguanosine)-ribonucleoside in mRNA + S-adenosyl-L-methionine = a 5'-end (N(7)-methyl 5'-triphosphoguanosine)-(2'-O-methyl-ribonucleoside) in mRNA + S-adenosyl-L-homocysteine + H(+)</text>
        <dbReference type="Rhea" id="RHEA:67020"/>
        <dbReference type="Rhea" id="RHEA-COMP:17167"/>
        <dbReference type="Rhea" id="RHEA-COMP:17168"/>
        <dbReference type="ChEBI" id="CHEBI:15378"/>
        <dbReference type="ChEBI" id="CHEBI:57856"/>
        <dbReference type="ChEBI" id="CHEBI:59789"/>
        <dbReference type="ChEBI" id="CHEBI:156461"/>
        <dbReference type="ChEBI" id="CHEBI:167609"/>
        <dbReference type="EC" id="2.1.1.57"/>
    </reaction>
</comment>
<feature type="region of interest" description="Disordered" evidence="2">
    <location>
        <begin position="830"/>
        <end position="923"/>
    </location>
</feature>
<evidence type="ECO:0000256" key="2">
    <source>
        <dbReference type="SAM" id="MobiDB-lite"/>
    </source>
</evidence>
<evidence type="ECO:0000313" key="5">
    <source>
        <dbReference type="Proteomes" id="UP001057375"/>
    </source>
</evidence>
<protein>
    <recommendedName>
        <fullName evidence="1">Cap-specific mRNA (nucleoside-2'-O-)-methyltransferase 1</fullName>
        <ecNumber evidence="1">2.1.1.57</ecNumber>
    </recommendedName>
    <alternativeName>
        <fullName evidence="1">Cap1 2'O-ribose methyltransferase 1</fullName>
    </alternativeName>
</protein>
<comment type="function">
    <text evidence="1">S-adenosyl-L-methionine-dependent methyltransferase that mediates RNA cap1 2'-O-ribose methylation to the 5'-cap structure of RNAs. Methylates the ribose of the first nucleotide of a m(7)GpppG-capped mRNA to produce m(7)GpppNmp (cap1).</text>
</comment>
<feature type="compositionally biased region" description="Basic residues" evidence="2">
    <location>
        <begin position="895"/>
        <end position="906"/>
    </location>
</feature>
<dbReference type="Proteomes" id="UP001057375">
    <property type="component" value="Unassembled WGS sequence"/>
</dbReference>
<gene>
    <name evidence="4" type="ORF">ADUPG1_007295</name>
</gene>